<feature type="transmembrane region" description="Helical" evidence="1">
    <location>
        <begin position="50"/>
        <end position="74"/>
    </location>
</feature>
<proteinExistence type="predicted"/>
<dbReference type="Pfam" id="PF05751">
    <property type="entry name" value="FixH"/>
    <property type="match status" value="1"/>
</dbReference>
<dbReference type="InterPro" id="IPR008620">
    <property type="entry name" value="FixH"/>
</dbReference>
<dbReference type="AlphaFoldDB" id="A0A560B8R9"/>
<protein>
    <submittedName>
        <fullName evidence="2">Nitrogen fixation protein FixH</fullName>
    </submittedName>
</protein>
<keyword evidence="1" id="KW-0472">Membrane</keyword>
<gene>
    <name evidence="2" type="ORF">FBZ82_105119</name>
</gene>
<comment type="caution">
    <text evidence="2">The sequence shown here is derived from an EMBL/GenBank/DDBJ whole genome shotgun (WGS) entry which is preliminary data.</text>
</comment>
<dbReference type="EMBL" id="VITF01000005">
    <property type="protein sequence ID" value="TWA68962.1"/>
    <property type="molecule type" value="Genomic_DNA"/>
</dbReference>
<organism evidence="2 3">
    <name type="scientific">Azospirillum brasilense</name>
    <dbReference type="NCBI Taxonomy" id="192"/>
    <lineage>
        <taxon>Bacteria</taxon>
        <taxon>Pseudomonadati</taxon>
        <taxon>Pseudomonadota</taxon>
        <taxon>Alphaproteobacteria</taxon>
        <taxon>Rhodospirillales</taxon>
        <taxon>Azospirillaceae</taxon>
        <taxon>Azospirillum</taxon>
    </lineage>
</organism>
<evidence type="ECO:0000256" key="1">
    <source>
        <dbReference type="SAM" id="Phobius"/>
    </source>
</evidence>
<name>A0A560B8R9_AZOBR</name>
<keyword evidence="1" id="KW-1133">Transmembrane helix</keyword>
<sequence length="200" mass="22417">MTPSSWGRPTDPDRLFALHSPKVKTTMTLSTDAGTRRTPPRRTGRQPGWYIPWIFVAGFAVVISVNGVMLHFALSSWTGVQTEQHFMKGLKYNDDLAGARAQAERGWKVTTDFTTTEAQKGILALTLHDKYGNLLKDAEVKVAFIRPTSEGHDVRLDLPYLGEGRFAAPVSLPLPGQWDLRVEIHHATGDYQDEQRLFVK</sequence>
<evidence type="ECO:0000313" key="3">
    <source>
        <dbReference type="Proteomes" id="UP000316083"/>
    </source>
</evidence>
<accession>A0A560B8R9</accession>
<keyword evidence="1" id="KW-0812">Transmembrane</keyword>
<dbReference type="Proteomes" id="UP000316083">
    <property type="component" value="Unassembled WGS sequence"/>
</dbReference>
<reference evidence="2 3" key="1">
    <citation type="submission" date="2019-06" db="EMBL/GenBank/DDBJ databases">
        <title>Genomic Encyclopedia of Type Strains, Phase IV (KMG-V): Genome sequencing to study the core and pangenomes of soil and plant-associated prokaryotes.</title>
        <authorList>
            <person name="Whitman W."/>
        </authorList>
    </citation>
    <scope>NUCLEOTIDE SEQUENCE [LARGE SCALE GENOMIC DNA]</scope>
    <source>
        <strain evidence="2 3">BR 11796</strain>
    </source>
</reference>
<evidence type="ECO:0000313" key="2">
    <source>
        <dbReference type="EMBL" id="TWA68962.1"/>
    </source>
</evidence>